<sequence>MTVVGNEQTGDTVVTHYYFSCRNEEEQRRIRLHNIYIRFLQYKQIQRDLYSVPVFVFGSLNGMYSVLLEHIWVASL</sequence>
<accession>A0A0S3RES7</accession>
<proteinExistence type="predicted"/>
<protein>
    <submittedName>
        <fullName evidence="1">Uncharacterized protein</fullName>
    </submittedName>
</protein>
<gene>
    <name evidence="1" type="primary">Vigan.02G167800</name>
    <name evidence="1" type="ORF">VIGAN_02167800</name>
</gene>
<name>A0A0S3RES7_PHAAN</name>
<evidence type="ECO:0000313" key="2">
    <source>
        <dbReference type="Proteomes" id="UP000291084"/>
    </source>
</evidence>
<dbReference type="AlphaFoldDB" id="A0A0S3RES7"/>
<organism evidence="1 2">
    <name type="scientific">Vigna angularis var. angularis</name>
    <dbReference type="NCBI Taxonomy" id="157739"/>
    <lineage>
        <taxon>Eukaryota</taxon>
        <taxon>Viridiplantae</taxon>
        <taxon>Streptophyta</taxon>
        <taxon>Embryophyta</taxon>
        <taxon>Tracheophyta</taxon>
        <taxon>Spermatophyta</taxon>
        <taxon>Magnoliopsida</taxon>
        <taxon>eudicotyledons</taxon>
        <taxon>Gunneridae</taxon>
        <taxon>Pentapetalae</taxon>
        <taxon>rosids</taxon>
        <taxon>fabids</taxon>
        <taxon>Fabales</taxon>
        <taxon>Fabaceae</taxon>
        <taxon>Papilionoideae</taxon>
        <taxon>50 kb inversion clade</taxon>
        <taxon>NPAAA clade</taxon>
        <taxon>indigoferoid/millettioid clade</taxon>
        <taxon>Phaseoleae</taxon>
        <taxon>Vigna</taxon>
    </lineage>
</organism>
<dbReference type="Proteomes" id="UP000291084">
    <property type="component" value="Chromosome 2"/>
</dbReference>
<keyword evidence="2" id="KW-1185">Reference proteome</keyword>
<reference evidence="1 2" key="1">
    <citation type="journal article" date="2015" name="Sci. Rep.">
        <title>The power of single molecule real-time sequencing technology in the de novo assembly of a eukaryotic genome.</title>
        <authorList>
            <person name="Sakai H."/>
            <person name="Naito K."/>
            <person name="Ogiso-Tanaka E."/>
            <person name="Takahashi Y."/>
            <person name="Iseki K."/>
            <person name="Muto C."/>
            <person name="Satou K."/>
            <person name="Teruya K."/>
            <person name="Shiroma A."/>
            <person name="Shimoji M."/>
            <person name="Hirano T."/>
            <person name="Itoh T."/>
            <person name="Kaga A."/>
            <person name="Tomooka N."/>
        </authorList>
    </citation>
    <scope>NUCLEOTIDE SEQUENCE [LARGE SCALE GENOMIC DNA]</scope>
    <source>
        <strain evidence="2">cv. Shumari</strain>
    </source>
</reference>
<evidence type="ECO:0000313" key="1">
    <source>
        <dbReference type="EMBL" id="BAT78918.1"/>
    </source>
</evidence>
<dbReference type="EMBL" id="AP015035">
    <property type="protein sequence ID" value="BAT78918.1"/>
    <property type="molecule type" value="Genomic_DNA"/>
</dbReference>